<accession>A0A392W3S1</accession>
<reference evidence="1 2" key="1">
    <citation type="journal article" date="2018" name="Front. Plant Sci.">
        <title>Red Clover (Trifolium pratense) and Zigzag Clover (T. medium) - A Picture of Genomic Similarities and Differences.</title>
        <authorList>
            <person name="Dluhosova J."/>
            <person name="Istvanek J."/>
            <person name="Nedelnik J."/>
            <person name="Repkova J."/>
        </authorList>
    </citation>
    <scope>NUCLEOTIDE SEQUENCE [LARGE SCALE GENOMIC DNA]</scope>
    <source>
        <strain evidence="2">cv. 10/8</strain>
        <tissue evidence="1">Leaf</tissue>
    </source>
</reference>
<feature type="non-terminal residue" evidence="1">
    <location>
        <position position="1"/>
    </location>
</feature>
<dbReference type="AlphaFoldDB" id="A0A392W3S1"/>
<dbReference type="EMBL" id="LXQA011340521">
    <property type="protein sequence ID" value="MCI93841.1"/>
    <property type="molecule type" value="Genomic_DNA"/>
</dbReference>
<protein>
    <submittedName>
        <fullName evidence="1">Uncharacterized protein</fullName>
    </submittedName>
</protein>
<name>A0A392W3S1_9FABA</name>
<evidence type="ECO:0000313" key="1">
    <source>
        <dbReference type="EMBL" id="MCI93841.1"/>
    </source>
</evidence>
<keyword evidence="2" id="KW-1185">Reference proteome</keyword>
<comment type="caution">
    <text evidence="1">The sequence shown here is derived from an EMBL/GenBank/DDBJ whole genome shotgun (WGS) entry which is preliminary data.</text>
</comment>
<proteinExistence type="predicted"/>
<dbReference type="Proteomes" id="UP000265520">
    <property type="component" value="Unassembled WGS sequence"/>
</dbReference>
<sequence length="66" mass="7519">ASRSEGSRTIANRRVRTNYHPKNTVGDLDKRWCGEQEPLVAPPPCTRLHCKEGVWIERKSKAVGKF</sequence>
<organism evidence="1 2">
    <name type="scientific">Trifolium medium</name>
    <dbReference type="NCBI Taxonomy" id="97028"/>
    <lineage>
        <taxon>Eukaryota</taxon>
        <taxon>Viridiplantae</taxon>
        <taxon>Streptophyta</taxon>
        <taxon>Embryophyta</taxon>
        <taxon>Tracheophyta</taxon>
        <taxon>Spermatophyta</taxon>
        <taxon>Magnoliopsida</taxon>
        <taxon>eudicotyledons</taxon>
        <taxon>Gunneridae</taxon>
        <taxon>Pentapetalae</taxon>
        <taxon>rosids</taxon>
        <taxon>fabids</taxon>
        <taxon>Fabales</taxon>
        <taxon>Fabaceae</taxon>
        <taxon>Papilionoideae</taxon>
        <taxon>50 kb inversion clade</taxon>
        <taxon>NPAAA clade</taxon>
        <taxon>Hologalegina</taxon>
        <taxon>IRL clade</taxon>
        <taxon>Trifolieae</taxon>
        <taxon>Trifolium</taxon>
    </lineage>
</organism>
<evidence type="ECO:0000313" key="2">
    <source>
        <dbReference type="Proteomes" id="UP000265520"/>
    </source>
</evidence>